<evidence type="ECO:0000313" key="3">
    <source>
        <dbReference type="Proteomes" id="UP000000600"/>
    </source>
</evidence>
<organism evidence="2 3">
    <name type="scientific">Paramecium tetraurelia</name>
    <dbReference type="NCBI Taxonomy" id="5888"/>
    <lineage>
        <taxon>Eukaryota</taxon>
        <taxon>Sar</taxon>
        <taxon>Alveolata</taxon>
        <taxon>Ciliophora</taxon>
        <taxon>Intramacronucleata</taxon>
        <taxon>Oligohymenophorea</taxon>
        <taxon>Peniculida</taxon>
        <taxon>Parameciidae</taxon>
        <taxon>Paramecium</taxon>
    </lineage>
</organism>
<dbReference type="Proteomes" id="UP000000600">
    <property type="component" value="Unassembled WGS sequence"/>
</dbReference>
<dbReference type="RefSeq" id="XP_001431850.1">
    <property type="nucleotide sequence ID" value="XM_001431813.1"/>
</dbReference>
<evidence type="ECO:0000313" key="2">
    <source>
        <dbReference type="EMBL" id="CAK64452.1"/>
    </source>
</evidence>
<protein>
    <recommendedName>
        <fullName evidence="4">Generative cell specific-1/HAP2 domain-containing protein</fullName>
    </recommendedName>
</protein>
<evidence type="ECO:0008006" key="4">
    <source>
        <dbReference type="Google" id="ProtNLM"/>
    </source>
</evidence>
<feature type="chain" id="PRO_5012700288" description="Generative cell specific-1/HAP2 domain-containing protein" evidence="1">
    <location>
        <begin position="16"/>
        <end position="368"/>
    </location>
</feature>
<dbReference type="EMBL" id="CT868031">
    <property type="protein sequence ID" value="CAK64452.1"/>
    <property type="molecule type" value="Genomic_DNA"/>
</dbReference>
<dbReference type="GeneID" id="5017634"/>
<dbReference type="KEGG" id="ptm:GSPATT00033928001"/>
<keyword evidence="1" id="KW-0732">Signal</keyword>
<accession>A0C0Y5</accession>
<keyword evidence="3" id="KW-1185">Reference proteome</keyword>
<reference evidence="2 3" key="1">
    <citation type="journal article" date="2006" name="Nature">
        <title>Global trends of whole-genome duplications revealed by the ciliate Paramecium tetraurelia.</title>
        <authorList>
            <consortium name="Genoscope"/>
            <person name="Aury J.-M."/>
            <person name="Jaillon O."/>
            <person name="Duret L."/>
            <person name="Noel B."/>
            <person name="Jubin C."/>
            <person name="Porcel B.M."/>
            <person name="Segurens B."/>
            <person name="Daubin V."/>
            <person name="Anthouard V."/>
            <person name="Aiach N."/>
            <person name="Arnaiz O."/>
            <person name="Billaut A."/>
            <person name="Beisson J."/>
            <person name="Blanc I."/>
            <person name="Bouhouche K."/>
            <person name="Camara F."/>
            <person name="Duharcourt S."/>
            <person name="Guigo R."/>
            <person name="Gogendeau D."/>
            <person name="Katinka M."/>
            <person name="Keller A.-M."/>
            <person name="Kissmehl R."/>
            <person name="Klotz C."/>
            <person name="Koll F."/>
            <person name="Le Moue A."/>
            <person name="Lepere C."/>
            <person name="Malinsky S."/>
            <person name="Nowacki M."/>
            <person name="Nowak J.K."/>
            <person name="Plattner H."/>
            <person name="Poulain J."/>
            <person name="Ruiz F."/>
            <person name="Serrano V."/>
            <person name="Zagulski M."/>
            <person name="Dessen P."/>
            <person name="Betermier M."/>
            <person name="Weissenbach J."/>
            <person name="Scarpelli C."/>
            <person name="Schachter V."/>
            <person name="Sperling L."/>
            <person name="Meyer E."/>
            <person name="Cohen J."/>
            <person name="Wincker P."/>
        </authorList>
    </citation>
    <scope>NUCLEOTIDE SEQUENCE [LARGE SCALE GENOMIC DNA]</scope>
    <source>
        <strain evidence="2 3">Stock d4-2</strain>
    </source>
</reference>
<evidence type="ECO:0000256" key="1">
    <source>
        <dbReference type="SAM" id="SignalP"/>
    </source>
</evidence>
<dbReference type="AlphaFoldDB" id="A0C0Y5"/>
<dbReference type="OMA" id="MTYTINS"/>
<proteinExistence type="predicted"/>
<feature type="signal peptide" evidence="1">
    <location>
        <begin position="1"/>
        <end position="15"/>
    </location>
</feature>
<dbReference type="InParanoid" id="A0C0Y5"/>
<dbReference type="OrthoDB" id="285861at2759"/>
<dbReference type="HOGENOM" id="CLU_038320_1_0_1"/>
<name>A0C0Y5_PARTE</name>
<gene>
    <name evidence="2" type="ORF">GSPATT00033928001</name>
</gene>
<sequence>MILLFIIIGITKSNAPGTLSCLTFLSEFLCEEPGYCIWDGTKCLDYTQNQDCYRINEIGACRDNGIYSSVGGSSLCEPLSKLENEYKNVCGITNIVDYNYVRYPIITTGFSTHSLSGLTVAQLKISAPQQNYIYQVLSVNIQIAKNPDLQLILDLYKTYEGELVKPYIHCPYQIEKALVQTLQNLRDDTTSLSSGDKQATMMKFWSIVDVYLKRLQIHKKNYQSYNYFLNFLQCSFSRLFMTLKGQGHTITISWSKYKKNGLIQLISYSPKMFGITTALSDVIYVNILGEDAMAYTDIENMKISYIQESGTLTNVVRKLKFITDKIQIPHQVMTYTINSAACDSTERECEFSFPSPLTNSTFTFYVEQ</sequence>